<dbReference type="AlphaFoldDB" id="A0A1M2VUG0"/>
<dbReference type="Proteomes" id="UP000184267">
    <property type="component" value="Unassembled WGS sequence"/>
</dbReference>
<evidence type="ECO:0000313" key="3">
    <source>
        <dbReference type="Proteomes" id="UP000184267"/>
    </source>
</evidence>
<comment type="caution">
    <text evidence="2">The sequence shown here is derived from an EMBL/GenBank/DDBJ whole genome shotgun (WGS) entry which is preliminary data.</text>
</comment>
<reference evidence="2 3" key="1">
    <citation type="submission" date="2016-10" db="EMBL/GenBank/DDBJ databases">
        <title>Genome sequence of the basidiomycete white-rot fungus Trametes pubescens.</title>
        <authorList>
            <person name="Makela M.R."/>
            <person name="Granchi Z."/>
            <person name="Peng M."/>
            <person name="De Vries R.P."/>
            <person name="Grigoriev I."/>
            <person name="Riley R."/>
            <person name="Hilden K."/>
        </authorList>
    </citation>
    <scope>NUCLEOTIDE SEQUENCE [LARGE SCALE GENOMIC DNA]</scope>
    <source>
        <strain evidence="2 3">FBCC735</strain>
    </source>
</reference>
<dbReference type="OrthoDB" id="2971908at2759"/>
<protein>
    <submittedName>
        <fullName evidence="2">Uncharacterized protein</fullName>
    </submittedName>
</protein>
<proteinExistence type="predicted"/>
<feature type="compositionally biased region" description="Polar residues" evidence="1">
    <location>
        <begin position="1"/>
        <end position="34"/>
    </location>
</feature>
<accession>A0A1M2VUG0</accession>
<feature type="compositionally biased region" description="Polar residues" evidence="1">
    <location>
        <begin position="65"/>
        <end position="75"/>
    </location>
</feature>
<feature type="region of interest" description="Disordered" evidence="1">
    <location>
        <begin position="1"/>
        <end position="227"/>
    </location>
</feature>
<feature type="compositionally biased region" description="Low complexity" evidence="1">
    <location>
        <begin position="106"/>
        <end position="139"/>
    </location>
</feature>
<sequence>MLARFSSSSNACLARRTTPSLQRLSSQVRFNSSEAAAPPSVSDVDAAPKKRAIPIADSLGDITIASPSQQQEAQSRNGTRNGDRRQNGNGNGNGNWNRDPNRPQRPRQNNNNNFNRDGNGNGNQNRNRANAAGRGQNNPDGQHGGQRPPRQNNQSQGAQPGGQPQREQRRPRRPRDEDEEDRQPFNIPAPRKIEFGNLDELFGTSAARPRAPGSVTPADGAKQLSPSQDRVQTFLERTAGDYSRYVPKTLLSTDVRELTPLELGGFVLSKRRDVKLQARENALAVVGKFPGTNVVVKGAEAPAPLS</sequence>
<name>A0A1M2VUG0_TRAPU</name>
<dbReference type="EMBL" id="MNAD01000673">
    <property type="protein sequence ID" value="OJT11198.1"/>
    <property type="molecule type" value="Genomic_DNA"/>
</dbReference>
<evidence type="ECO:0000256" key="1">
    <source>
        <dbReference type="SAM" id="MobiDB-lite"/>
    </source>
</evidence>
<gene>
    <name evidence="2" type="ORF">TRAPUB_12282</name>
</gene>
<dbReference type="OMA" id="VGKFPGT"/>
<evidence type="ECO:0000313" key="2">
    <source>
        <dbReference type="EMBL" id="OJT11198.1"/>
    </source>
</evidence>
<feature type="compositionally biased region" description="Polar residues" evidence="1">
    <location>
        <begin position="149"/>
        <end position="158"/>
    </location>
</feature>
<keyword evidence="3" id="KW-1185">Reference proteome</keyword>
<organism evidence="2 3">
    <name type="scientific">Trametes pubescens</name>
    <name type="common">White-rot fungus</name>
    <dbReference type="NCBI Taxonomy" id="154538"/>
    <lineage>
        <taxon>Eukaryota</taxon>
        <taxon>Fungi</taxon>
        <taxon>Dikarya</taxon>
        <taxon>Basidiomycota</taxon>
        <taxon>Agaricomycotina</taxon>
        <taxon>Agaricomycetes</taxon>
        <taxon>Polyporales</taxon>
        <taxon>Polyporaceae</taxon>
        <taxon>Trametes</taxon>
    </lineage>
</organism>